<feature type="domain" description="HTH cro/C1-type" evidence="1">
    <location>
        <begin position="23"/>
        <end position="78"/>
    </location>
</feature>
<name>A0ABW5VMK0_9MICO</name>
<protein>
    <submittedName>
        <fullName evidence="2">Helix-turn-helix domain-containing protein</fullName>
    </submittedName>
</protein>
<dbReference type="PROSITE" id="PS50943">
    <property type="entry name" value="HTH_CROC1"/>
    <property type="match status" value="1"/>
</dbReference>
<proteinExistence type="predicted"/>
<comment type="caution">
    <text evidence="2">The sequence shown here is derived from an EMBL/GenBank/DDBJ whole genome shotgun (WGS) entry which is preliminary data.</text>
</comment>
<organism evidence="2 3">
    <name type="scientific">Promicromonospora vindobonensis</name>
    <dbReference type="NCBI Taxonomy" id="195748"/>
    <lineage>
        <taxon>Bacteria</taxon>
        <taxon>Bacillati</taxon>
        <taxon>Actinomycetota</taxon>
        <taxon>Actinomycetes</taxon>
        <taxon>Micrococcales</taxon>
        <taxon>Promicromonosporaceae</taxon>
        <taxon>Promicromonospora</taxon>
    </lineage>
</organism>
<dbReference type="InterPro" id="IPR010982">
    <property type="entry name" value="Lambda_DNA-bd_dom_sf"/>
</dbReference>
<dbReference type="RefSeq" id="WP_377180260.1">
    <property type="nucleotide sequence ID" value="NZ_JBHUOG010000001.1"/>
</dbReference>
<gene>
    <name evidence="2" type="ORF">ACFS27_03170</name>
</gene>
<dbReference type="SMART" id="SM00530">
    <property type="entry name" value="HTH_XRE"/>
    <property type="match status" value="1"/>
</dbReference>
<dbReference type="InterPro" id="IPR001387">
    <property type="entry name" value="Cro/C1-type_HTH"/>
</dbReference>
<reference evidence="3" key="1">
    <citation type="journal article" date="2019" name="Int. J. Syst. Evol. Microbiol.">
        <title>The Global Catalogue of Microorganisms (GCM) 10K type strain sequencing project: providing services to taxonomists for standard genome sequencing and annotation.</title>
        <authorList>
            <consortium name="The Broad Institute Genomics Platform"/>
            <consortium name="The Broad Institute Genome Sequencing Center for Infectious Disease"/>
            <person name="Wu L."/>
            <person name="Ma J."/>
        </authorList>
    </citation>
    <scope>NUCLEOTIDE SEQUENCE [LARGE SCALE GENOMIC DNA]</scope>
    <source>
        <strain evidence="3">CCM 7044</strain>
    </source>
</reference>
<dbReference type="Proteomes" id="UP001597479">
    <property type="component" value="Unassembled WGS sequence"/>
</dbReference>
<evidence type="ECO:0000313" key="3">
    <source>
        <dbReference type="Proteomes" id="UP001597479"/>
    </source>
</evidence>
<sequence length="90" mass="9994">MPITHTRDRDTRTSDGDDLAGALHDLRKARDLSLYAVAKRTGVPRTVLERLEVDATNAKYGHLVTLAEFYGLPRTSDLVALGEHRRTHAA</sequence>
<dbReference type="EMBL" id="JBHUOG010000001">
    <property type="protein sequence ID" value="MFD2792541.1"/>
    <property type="molecule type" value="Genomic_DNA"/>
</dbReference>
<dbReference type="Gene3D" id="1.10.260.40">
    <property type="entry name" value="lambda repressor-like DNA-binding domains"/>
    <property type="match status" value="1"/>
</dbReference>
<dbReference type="SUPFAM" id="SSF47413">
    <property type="entry name" value="lambda repressor-like DNA-binding domains"/>
    <property type="match status" value="1"/>
</dbReference>
<evidence type="ECO:0000313" key="2">
    <source>
        <dbReference type="EMBL" id="MFD2792541.1"/>
    </source>
</evidence>
<dbReference type="Pfam" id="PF13560">
    <property type="entry name" value="HTH_31"/>
    <property type="match status" value="1"/>
</dbReference>
<evidence type="ECO:0000259" key="1">
    <source>
        <dbReference type="PROSITE" id="PS50943"/>
    </source>
</evidence>
<accession>A0ABW5VMK0</accession>
<dbReference type="CDD" id="cd00093">
    <property type="entry name" value="HTH_XRE"/>
    <property type="match status" value="1"/>
</dbReference>
<keyword evidence="3" id="KW-1185">Reference proteome</keyword>